<dbReference type="EMBL" id="CP010802">
    <property type="protein sequence ID" value="ALC17308.1"/>
    <property type="molecule type" value="Genomic_DNA"/>
</dbReference>
<keyword evidence="4" id="KW-0521">NADP</keyword>
<dbReference type="AlphaFoldDB" id="A0A0M4D2P9"/>
<name>A0A0M4D2P9_9BACT</name>
<evidence type="ECO:0000256" key="5">
    <source>
        <dbReference type="ARBA" id="ARBA00023027"/>
    </source>
</evidence>
<dbReference type="InterPro" id="IPR036188">
    <property type="entry name" value="FAD/NAD-bd_sf"/>
</dbReference>
<keyword evidence="5" id="KW-0520">NAD</keyword>
<keyword evidence="8" id="KW-1185">Reference proteome</keyword>
<dbReference type="Pfam" id="PF01593">
    <property type="entry name" value="Amino_oxidase"/>
    <property type="match status" value="1"/>
</dbReference>
<dbReference type="PATRIC" id="fig|1603606.3.peg.2767"/>
<dbReference type="PANTHER" id="PTHR46091">
    <property type="entry name" value="BLR7054 PROTEIN"/>
    <property type="match status" value="1"/>
</dbReference>
<dbReference type="STRING" id="1603606.DSOUD_2555"/>
<evidence type="ECO:0000256" key="1">
    <source>
        <dbReference type="ARBA" id="ARBA00022630"/>
    </source>
</evidence>
<keyword evidence="2" id="KW-0732">Signal</keyword>
<dbReference type="KEGG" id="des:DSOUD_2555"/>
<feature type="domain" description="Amine oxidase" evidence="6">
    <location>
        <begin position="17"/>
        <end position="510"/>
    </location>
</feature>
<evidence type="ECO:0000256" key="2">
    <source>
        <dbReference type="ARBA" id="ARBA00022729"/>
    </source>
</evidence>
<dbReference type="SUPFAM" id="SSF51905">
    <property type="entry name" value="FAD/NAD(P)-binding domain"/>
    <property type="match status" value="1"/>
</dbReference>
<dbReference type="InterPro" id="IPR002937">
    <property type="entry name" value="Amino_oxidase"/>
</dbReference>
<keyword evidence="1" id="KW-0285">Flavoprotein</keyword>
<gene>
    <name evidence="7" type="ORF">DSOUD_2555</name>
</gene>
<protein>
    <submittedName>
        <fullName evidence="7">Phytoene dehydrogenase-like protein</fullName>
    </submittedName>
</protein>
<dbReference type="RefSeq" id="WP_082351262.1">
    <property type="nucleotide sequence ID" value="NZ_CP010802.1"/>
</dbReference>
<evidence type="ECO:0000259" key="6">
    <source>
        <dbReference type="Pfam" id="PF01593"/>
    </source>
</evidence>
<evidence type="ECO:0000313" key="7">
    <source>
        <dbReference type="EMBL" id="ALC17308.1"/>
    </source>
</evidence>
<keyword evidence="3" id="KW-0274">FAD</keyword>
<dbReference type="OrthoDB" id="9794630at2"/>
<evidence type="ECO:0000256" key="3">
    <source>
        <dbReference type="ARBA" id="ARBA00022827"/>
    </source>
</evidence>
<reference evidence="7 8" key="1">
    <citation type="submission" date="2015-07" db="EMBL/GenBank/DDBJ databases">
        <title>Isolation and Genomic Characterization of a Novel Halophilic Metal-Reducing Deltaproteobacterium from the Deep Subsurface.</title>
        <authorList>
            <person name="Badalamenti J.P."/>
            <person name="Summers Z.M."/>
            <person name="Gralnick J.A."/>
            <person name="Bond D.R."/>
        </authorList>
    </citation>
    <scope>NUCLEOTIDE SEQUENCE [LARGE SCALE GENOMIC DNA]</scope>
    <source>
        <strain evidence="7 8">WTL</strain>
    </source>
</reference>
<sequence length="554" mass="60462">MANLDADTIVIGSGSGGLTSALALARAGQKVLVLEQHHAPGGWCQNFSRGGFTFSPGVHYVGRLGPGGETRAIYEGLGAANDLIFFEQNPRHYEHCHISGVKFDYHADLPTLTDRLLQRFPAQGKGIGKYMELLRNLVYEFPLLLEIDSIKDVLLMPYRTRHIGRYGLYSLKRILEGLISDPVVRGILSVQCGDQGLPPSRTMMMLHAGLARHYEHGGYYPRGGGGAIPRALVKALRCAGSDILTGVSVEKILTESTGGGRRALGVRVADGRELRARHVISNADPHRTFHGLVGVEHLSRKLKKRLDKTRYSLPSLVLFLAVDMDVAAAGLDSGNIWYSSEPDFDKVFLNAQDPGLYDRDSFEALFISAPTLKDPTSYNGRGHTLEVVTFVGYDAFRQFEGTEPGSRPREYEILKQKIVGMFFKTLEKVIPGLSRHVVFCELGTPLTHAHYTAATNGCSYGTEKSYSQIGPLGYRVGTEIKGLRLVGASTVAHGVSGAAVSGLHGAASILDCKWPELLNPQGQELQTYPSEDQSTWPDWLKAKIRPSASPPAKP</sequence>
<dbReference type="Proteomes" id="UP000057158">
    <property type="component" value="Chromosome"/>
</dbReference>
<dbReference type="InterPro" id="IPR052206">
    <property type="entry name" value="Retinol_saturase"/>
</dbReference>
<organism evidence="7 8">
    <name type="scientific">Desulfuromonas soudanensis</name>
    <dbReference type="NCBI Taxonomy" id="1603606"/>
    <lineage>
        <taxon>Bacteria</taxon>
        <taxon>Pseudomonadati</taxon>
        <taxon>Thermodesulfobacteriota</taxon>
        <taxon>Desulfuromonadia</taxon>
        <taxon>Desulfuromonadales</taxon>
        <taxon>Desulfuromonadaceae</taxon>
        <taxon>Desulfuromonas</taxon>
    </lineage>
</organism>
<evidence type="ECO:0000313" key="8">
    <source>
        <dbReference type="Proteomes" id="UP000057158"/>
    </source>
</evidence>
<dbReference type="Gene3D" id="3.50.50.60">
    <property type="entry name" value="FAD/NAD(P)-binding domain"/>
    <property type="match status" value="2"/>
</dbReference>
<evidence type="ECO:0000256" key="4">
    <source>
        <dbReference type="ARBA" id="ARBA00022857"/>
    </source>
</evidence>
<proteinExistence type="predicted"/>
<accession>A0A0M4D2P9</accession>
<dbReference type="PANTHER" id="PTHR46091:SF3">
    <property type="entry name" value="AMINE OXIDASE DOMAIN-CONTAINING PROTEIN"/>
    <property type="match status" value="1"/>
</dbReference>
<dbReference type="GO" id="GO:0016491">
    <property type="term" value="F:oxidoreductase activity"/>
    <property type="evidence" value="ECO:0007669"/>
    <property type="project" value="InterPro"/>
</dbReference>